<evidence type="ECO:0000256" key="1">
    <source>
        <dbReference type="ARBA" id="ARBA00006484"/>
    </source>
</evidence>
<dbReference type="InterPro" id="IPR002347">
    <property type="entry name" value="SDR_fam"/>
</dbReference>
<dbReference type="EMBL" id="JAQAGZ010000053">
    <property type="protein sequence ID" value="MCZ8517773.1"/>
    <property type="molecule type" value="Genomic_DNA"/>
</dbReference>
<dbReference type="InterPro" id="IPR036291">
    <property type="entry name" value="NAD(P)-bd_dom_sf"/>
</dbReference>
<dbReference type="PANTHER" id="PTHR43976:SF16">
    <property type="entry name" value="SHORT-CHAIN DEHYDROGENASE_REDUCTASE FAMILY PROTEIN"/>
    <property type="match status" value="1"/>
</dbReference>
<comment type="similarity">
    <text evidence="1 3">Belongs to the short-chain dehydrogenases/reductases (SDR) family.</text>
</comment>
<sequence>MTQANDQVWFITGANKGLGAAIAKEALDKGYKVVATARKTEGIEKILGHSPDLLIASLDITSEEQVQSSVNACLEQFGRIDVLVNNAGHAQLGYFEEMSEGLIRQQMETNVFGTMKLTRDVLPTMRKQGSGWIIVISSASGIRSVEGGSVYSASKFALEGWTEGMSIELKPFGIQCMLVEPGPFRTDFLNEKTSVMFSDIAIDDYKQQREAMHYKFVSGDQKQPGDPAKLAKALMTALNDSNPPLRLLAGKREGAAALGKLLLVSFFVSSI</sequence>
<dbReference type="CDD" id="cd05374">
    <property type="entry name" value="17beta-HSD-like_SDR_c"/>
    <property type="match status" value="1"/>
</dbReference>
<evidence type="ECO:0000256" key="3">
    <source>
        <dbReference type="RuleBase" id="RU000363"/>
    </source>
</evidence>
<reference evidence="4 5" key="1">
    <citation type="submission" date="2022-12" db="EMBL/GenBank/DDBJ databases">
        <title>Draft genome sequence of Paenibacillus sp. dW9.</title>
        <authorList>
            <person name="Choi E.-W."/>
            <person name="Kim D.-U."/>
        </authorList>
    </citation>
    <scope>NUCLEOTIDE SEQUENCE [LARGE SCALE GENOMIC DNA]</scope>
    <source>
        <strain evidence="5">dW9</strain>
    </source>
</reference>
<gene>
    <name evidence="4" type="ORF">O9H85_36890</name>
</gene>
<evidence type="ECO:0000313" key="5">
    <source>
        <dbReference type="Proteomes" id="UP001527882"/>
    </source>
</evidence>
<dbReference type="PROSITE" id="PS00061">
    <property type="entry name" value="ADH_SHORT"/>
    <property type="match status" value="1"/>
</dbReference>
<dbReference type="SUPFAM" id="SSF51735">
    <property type="entry name" value="NAD(P)-binding Rossmann-fold domains"/>
    <property type="match status" value="1"/>
</dbReference>
<dbReference type="InterPro" id="IPR051911">
    <property type="entry name" value="SDR_oxidoreductase"/>
</dbReference>
<keyword evidence="5" id="KW-1185">Reference proteome</keyword>
<dbReference type="RefSeq" id="WP_269886300.1">
    <property type="nucleotide sequence ID" value="NZ_JAQAGZ010000053.1"/>
</dbReference>
<comment type="caution">
    <text evidence="4">The sequence shown here is derived from an EMBL/GenBank/DDBJ whole genome shotgun (WGS) entry which is preliminary data.</text>
</comment>
<proteinExistence type="inferred from homology"/>
<dbReference type="Gene3D" id="3.40.50.720">
    <property type="entry name" value="NAD(P)-binding Rossmann-like Domain"/>
    <property type="match status" value="1"/>
</dbReference>
<protein>
    <submittedName>
        <fullName evidence="4">SDR family oxidoreductase</fullName>
    </submittedName>
</protein>
<evidence type="ECO:0000256" key="2">
    <source>
        <dbReference type="ARBA" id="ARBA00023002"/>
    </source>
</evidence>
<dbReference type="PRINTS" id="PR00081">
    <property type="entry name" value="GDHRDH"/>
</dbReference>
<keyword evidence="2" id="KW-0560">Oxidoreductase</keyword>
<dbReference type="Pfam" id="PF00106">
    <property type="entry name" value="adh_short"/>
    <property type="match status" value="1"/>
</dbReference>
<evidence type="ECO:0000313" key="4">
    <source>
        <dbReference type="EMBL" id="MCZ8517773.1"/>
    </source>
</evidence>
<dbReference type="PANTHER" id="PTHR43976">
    <property type="entry name" value="SHORT CHAIN DEHYDROGENASE"/>
    <property type="match status" value="1"/>
</dbReference>
<dbReference type="PRINTS" id="PR00080">
    <property type="entry name" value="SDRFAMILY"/>
</dbReference>
<accession>A0ABT4QLN4</accession>
<organism evidence="4 5">
    <name type="scientific">Paenibacillus gyeongsangnamensis</name>
    <dbReference type="NCBI Taxonomy" id="3388067"/>
    <lineage>
        <taxon>Bacteria</taxon>
        <taxon>Bacillati</taxon>
        <taxon>Bacillota</taxon>
        <taxon>Bacilli</taxon>
        <taxon>Bacillales</taxon>
        <taxon>Paenibacillaceae</taxon>
        <taxon>Paenibacillus</taxon>
    </lineage>
</organism>
<dbReference type="InterPro" id="IPR020904">
    <property type="entry name" value="Sc_DH/Rdtase_CS"/>
</dbReference>
<dbReference type="Proteomes" id="UP001527882">
    <property type="component" value="Unassembled WGS sequence"/>
</dbReference>
<name>A0ABT4QLN4_9BACL</name>